<protein>
    <submittedName>
        <fullName evidence="4">Ankyrin repeat domain-containing protein</fullName>
    </submittedName>
</protein>
<dbReference type="PRINTS" id="PR01415">
    <property type="entry name" value="ANKYRIN"/>
</dbReference>
<dbReference type="InterPro" id="IPR036770">
    <property type="entry name" value="Ankyrin_rpt-contain_sf"/>
</dbReference>
<dbReference type="RefSeq" id="WP_379752768.1">
    <property type="nucleotide sequence ID" value="NZ_JBHSYB010000002.1"/>
</dbReference>
<dbReference type="InterPro" id="IPR051070">
    <property type="entry name" value="NF-kappa-B_inhibitor"/>
</dbReference>
<feature type="repeat" description="ANK" evidence="3">
    <location>
        <begin position="119"/>
        <end position="151"/>
    </location>
</feature>
<name>A0ABW3IYK1_9FLAO</name>
<proteinExistence type="predicted"/>
<organism evidence="4 5">
    <name type="scientific">Flavobacterium myungsuense</name>
    <dbReference type="NCBI Taxonomy" id="651823"/>
    <lineage>
        <taxon>Bacteria</taxon>
        <taxon>Pseudomonadati</taxon>
        <taxon>Bacteroidota</taxon>
        <taxon>Flavobacteriia</taxon>
        <taxon>Flavobacteriales</taxon>
        <taxon>Flavobacteriaceae</taxon>
        <taxon>Flavobacterium</taxon>
    </lineage>
</organism>
<feature type="repeat" description="ANK" evidence="3">
    <location>
        <begin position="86"/>
        <end position="118"/>
    </location>
</feature>
<sequence>MFKTFLIISFLIVFQFSFSQEEVDVFDVARAGTVEEVKEILKSNPKAFIVVNKEGFSPLILACYRGNNEVAKFLINNGSDLNVSGTMGTALMAAVVKGNDEIVKILLDKNADINATDANGTTALMYAVQFQNEYLIKLLLEHKADRSRIDKNGKTAFEFAVFSKNEAIINLLK</sequence>
<dbReference type="PROSITE" id="PS50297">
    <property type="entry name" value="ANK_REP_REGION"/>
    <property type="match status" value="3"/>
</dbReference>
<feature type="repeat" description="ANK" evidence="3">
    <location>
        <begin position="54"/>
        <end position="86"/>
    </location>
</feature>
<evidence type="ECO:0000256" key="2">
    <source>
        <dbReference type="ARBA" id="ARBA00023043"/>
    </source>
</evidence>
<dbReference type="EMBL" id="JBHTIZ010000005">
    <property type="protein sequence ID" value="MFD0983288.1"/>
    <property type="molecule type" value="Genomic_DNA"/>
</dbReference>
<dbReference type="Pfam" id="PF00023">
    <property type="entry name" value="Ank"/>
    <property type="match status" value="1"/>
</dbReference>
<evidence type="ECO:0000256" key="1">
    <source>
        <dbReference type="ARBA" id="ARBA00022737"/>
    </source>
</evidence>
<dbReference type="Proteomes" id="UP001597051">
    <property type="component" value="Unassembled WGS sequence"/>
</dbReference>
<keyword evidence="2 3" id="KW-0040">ANK repeat</keyword>
<dbReference type="Gene3D" id="1.25.40.20">
    <property type="entry name" value="Ankyrin repeat-containing domain"/>
    <property type="match status" value="1"/>
</dbReference>
<dbReference type="SMART" id="SM00248">
    <property type="entry name" value="ANK"/>
    <property type="match status" value="3"/>
</dbReference>
<dbReference type="Pfam" id="PF12796">
    <property type="entry name" value="Ank_2"/>
    <property type="match status" value="1"/>
</dbReference>
<evidence type="ECO:0000313" key="4">
    <source>
        <dbReference type="EMBL" id="MFD0983288.1"/>
    </source>
</evidence>
<dbReference type="SUPFAM" id="SSF48403">
    <property type="entry name" value="Ankyrin repeat"/>
    <property type="match status" value="1"/>
</dbReference>
<gene>
    <name evidence="4" type="ORF">ACFQ0S_02245</name>
</gene>
<comment type="caution">
    <text evidence="4">The sequence shown here is derived from an EMBL/GenBank/DDBJ whole genome shotgun (WGS) entry which is preliminary data.</text>
</comment>
<keyword evidence="5" id="KW-1185">Reference proteome</keyword>
<dbReference type="PANTHER" id="PTHR46680">
    <property type="entry name" value="NF-KAPPA-B INHIBITOR ALPHA"/>
    <property type="match status" value="1"/>
</dbReference>
<evidence type="ECO:0000313" key="5">
    <source>
        <dbReference type="Proteomes" id="UP001597051"/>
    </source>
</evidence>
<dbReference type="PROSITE" id="PS50088">
    <property type="entry name" value="ANK_REPEAT"/>
    <property type="match status" value="3"/>
</dbReference>
<accession>A0ABW3IYK1</accession>
<keyword evidence="1" id="KW-0677">Repeat</keyword>
<reference evidence="5" key="1">
    <citation type="journal article" date="2019" name="Int. J. Syst. Evol. Microbiol.">
        <title>The Global Catalogue of Microorganisms (GCM) 10K type strain sequencing project: providing services to taxonomists for standard genome sequencing and annotation.</title>
        <authorList>
            <consortium name="The Broad Institute Genomics Platform"/>
            <consortium name="The Broad Institute Genome Sequencing Center for Infectious Disease"/>
            <person name="Wu L."/>
            <person name="Ma J."/>
        </authorList>
    </citation>
    <scope>NUCLEOTIDE SEQUENCE [LARGE SCALE GENOMIC DNA]</scope>
    <source>
        <strain evidence="5">CECT 7649</strain>
    </source>
</reference>
<dbReference type="InterPro" id="IPR002110">
    <property type="entry name" value="Ankyrin_rpt"/>
</dbReference>
<dbReference type="PANTHER" id="PTHR46680:SF3">
    <property type="entry name" value="NF-KAPPA-B INHIBITOR CACTUS"/>
    <property type="match status" value="1"/>
</dbReference>
<evidence type="ECO:0000256" key="3">
    <source>
        <dbReference type="PROSITE-ProRule" id="PRU00023"/>
    </source>
</evidence>